<gene>
    <name evidence="1" type="ORF">OFLC_LOCUS2513</name>
</gene>
<evidence type="ECO:0000313" key="1">
    <source>
        <dbReference type="EMBL" id="VDO33240.1"/>
    </source>
</evidence>
<protein>
    <submittedName>
        <fullName evidence="1 3">Uncharacterized protein</fullName>
    </submittedName>
</protein>
<evidence type="ECO:0000313" key="3">
    <source>
        <dbReference type="WBParaSite" id="OFLC_0000251201-mRNA-1"/>
    </source>
</evidence>
<dbReference type="Proteomes" id="UP000267606">
    <property type="component" value="Unassembled WGS sequence"/>
</dbReference>
<organism evidence="3">
    <name type="scientific">Onchocerca flexuosa</name>
    <dbReference type="NCBI Taxonomy" id="387005"/>
    <lineage>
        <taxon>Eukaryota</taxon>
        <taxon>Metazoa</taxon>
        <taxon>Ecdysozoa</taxon>
        <taxon>Nematoda</taxon>
        <taxon>Chromadorea</taxon>
        <taxon>Rhabditida</taxon>
        <taxon>Spirurina</taxon>
        <taxon>Spiruromorpha</taxon>
        <taxon>Filarioidea</taxon>
        <taxon>Onchocercidae</taxon>
        <taxon>Onchocerca</taxon>
    </lineage>
</organism>
<reference evidence="3" key="1">
    <citation type="submission" date="2016-06" db="UniProtKB">
        <authorList>
            <consortium name="WormBaseParasite"/>
        </authorList>
    </citation>
    <scope>IDENTIFICATION</scope>
</reference>
<dbReference type="EMBL" id="UZAJ01001460">
    <property type="protein sequence ID" value="VDO33240.1"/>
    <property type="molecule type" value="Genomic_DNA"/>
</dbReference>
<dbReference type="AlphaFoldDB" id="A0A183H4V3"/>
<sequence length="44" mass="5217">MRTLPRTTYTARLLNKIDSNLLQLNVRLDNSYLYLVQCLLLISY</sequence>
<evidence type="ECO:0000313" key="2">
    <source>
        <dbReference type="Proteomes" id="UP000267606"/>
    </source>
</evidence>
<name>A0A183H4V3_9BILA</name>
<keyword evidence="2" id="KW-1185">Reference proteome</keyword>
<dbReference type="WBParaSite" id="OFLC_0000251201-mRNA-1">
    <property type="protein sequence ID" value="OFLC_0000251201-mRNA-1"/>
    <property type="gene ID" value="OFLC_0000251201"/>
</dbReference>
<proteinExistence type="predicted"/>
<reference evidence="1 2" key="2">
    <citation type="submission" date="2018-11" db="EMBL/GenBank/DDBJ databases">
        <authorList>
            <consortium name="Pathogen Informatics"/>
        </authorList>
    </citation>
    <scope>NUCLEOTIDE SEQUENCE [LARGE SCALE GENOMIC DNA]</scope>
</reference>
<accession>A0A183H4V3</accession>